<evidence type="ECO:0000313" key="3">
    <source>
        <dbReference type="Proteomes" id="UP000035301"/>
    </source>
</evidence>
<dbReference type="PATRIC" id="fig|1550566.3.peg.1964"/>
<dbReference type="AlphaFoldDB" id="A0A0H1QXU6"/>
<dbReference type="RefSeq" id="WP_048184438.1">
    <property type="nucleotide sequence ID" value="NZ_JXOJ01000004.1"/>
</dbReference>
<dbReference type="EMBL" id="JXOJ01000004">
    <property type="protein sequence ID" value="KLK87755.1"/>
    <property type="molecule type" value="Genomic_DNA"/>
</dbReference>
<dbReference type="OrthoDB" id="111184at2157"/>
<dbReference type="Proteomes" id="UP000035301">
    <property type="component" value="Unassembled WGS sequence"/>
</dbReference>
<accession>A0A0H1QXU6</accession>
<gene>
    <name evidence="2" type="ORF">SZ63_09035</name>
</gene>
<proteinExistence type="predicted"/>
<feature type="coiled-coil region" evidence="1">
    <location>
        <begin position="194"/>
        <end position="221"/>
    </location>
</feature>
<reference evidence="2 3" key="1">
    <citation type="journal article" date="2015" name="Int. J. Syst. Evol. Microbiol.">
        <title>Methanoculleus sediminis sp. nov., a methanogen from sediments near a submarine mud volcano.</title>
        <authorList>
            <person name="Chen S.C."/>
            <person name="Chen M.F."/>
            <person name="Lai M.C."/>
            <person name="Weng C.Y."/>
            <person name="Wu S.Y."/>
            <person name="Lin S."/>
            <person name="Yang T.F."/>
            <person name="Chen P.C."/>
        </authorList>
    </citation>
    <scope>NUCLEOTIDE SEQUENCE [LARGE SCALE GENOMIC DNA]</scope>
    <source>
        <strain evidence="2 3">S3Fa</strain>
    </source>
</reference>
<comment type="caution">
    <text evidence="2">The sequence shown here is derived from an EMBL/GenBank/DDBJ whole genome shotgun (WGS) entry which is preliminary data.</text>
</comment>
<sequence length="429" mass="47362">MFKQLRDLFRRAEPEEESLKFSFDGLPAWLDAREEEIGHELSGATAPSREAIRGTLERLREAVARMETAEGDGEVHPRLRDISRKALPGFTKSTAQILSREPTGDPETFYATAAEILKGSLKALKGQGKYLSSVYPDEMKEVRAAVKDLGREVNTMNEPLARARDGRRQVEDVRESHATLSRIREEYAAADGQVREYGAALAEAESAIHRAEEELAALKQRPDYARKLELEEKIRAFDATDEEAGREMATLRTTAVHVLRKAGKVAEKTGDSTAAASIDRALDAYTDDGKDPVGPTEEAMPAVLAMIRREELPLKNQDEVRLFSDAETLPAAMKQALEKQRDVRVKRAAEQQTLAALPVVVEEQRLATALPGLRREAEAKAAAKARAESQREMLQVSYAAESEDLRSRTAALAGRDAEVDIPDLVPPPS</sequence>
<protein>
    <recommendedName>
        <fullName evidence="4">Cell surface protein</fullName>
    </recommendedName>
</protein>
<keyword evidence="3" id="KW-1185">Reference proteome</keyword>
<organism evidence="2 3">
    <name type="scientific">Methanoculleus sediminis</name>
    <dbReference type="NCBI Taxonomy" id="1550566"/>
    <lineage>
        <taxon>Archaea</taxon>
        <taxon>Methanobacteriati</taxon>
        <taxon>Methanobacteriota</taxon>
        <taxon>Stenosarchaea group</taxon>
        <taxon>Methanomicrobia</taxon>
        <taxon>Methanomicrobiales</taxon>
        <taxon>Methanomicrobiaceae</taxon>
        <taxon>Methanoculleus</taxon>
    </lineage>
</organism>
<evidence type="ECO:0000256" key="1">
    <source>
        <dbReference type="SAM" id="Coils"/>
    </source>
</evidence>
<evidence type="ECO:0000313" key="2">
    <source>
        <dbReference type="EMBL" id="KLK87755.1"/>
    </source>
</evidence>
<evidence type="ECO:0008006" key="4">
    <source>
        <dbReference type="Google" id="ProtNLM"/>
    </source>
</evidence>
<dbReference type="STRING" id="1550566.SZ63_09035"/>
<keyword evidence="1" id="KW-0175">Coiled coil</keyword>
<name>A0A0H1QXU6_9EURY</name>